<evidence type="ECO:0000313" key="2">
    <source>
        <dbReference type="EMBL" id="KAK9906232.1"/>
    </source>
</evidence>
<dbReference type="EMBL" id="JBEDUW010000076">
    <property type="protein sequence ID" value="KAK9906232.1"/>
    <property type="molecule type" value="Genomic_DNA"/>
</dbReference>
<evidence type="ECO:0008006" key="4">
    <source>
        <dbReference type="Google" id="ProtNLM"/>
    </source>
</evidence>
<comment type="caution">
    <text evidence="2">The sequence shown here is derived from an EMBL/GenBank/DDBJ whole genome shotgun (WGS) entry which is preliminary data.</text>
</comment>
<dbReference type="InterPro" id="IPR003676">
    <property type="entry name" value="SAUR_fam"/>
</dbReference>
<dbReference type="PANTHER" id="PTHR31175:SF82">
    <property type="entry name" value="AUXIN-RESPONSIVE PROTEIN SAUR65"/>
    <property type="match status" value="1"/>
</dbReference>
<protein>
    <recommendedName>
        <fullName evidence="4">Small auxin up regulated protein</fullName>
    </recommendedName>
</protein>
<dbReference type="PANTHER" id="PTHR31175">
    <property type="entry name" value="AUXIN-RESPONSIVE FAMILY PROTEIN"/>
    <property type="match status" value="1"/>
</dbReference>
<sequence>MDIILSPKKLIKMTRTLQKIPVIGRRKISYPRAGVVGSNNMNSKIADEGTFVIYTLDGRRFVLPLFYLSNYIFQKLFKMSEEEFGISSNAPIVLPCDSLLMNYIVSLVKLGMSSDLEKALLNSIIRVCCSTSFHLEQTSQQLLLCGH</sequence>
<dbReference type="GO" id="GO:0009733">
    <property type="term" value="P:response to auxin"/>
    <property type="evidence" value="ECO:0007669"/>
    <property type="project" value="InterPro"/>
</dbReference>
<comment type="similarity">
    <text evidence="1">Belongs to the ARG7 family.</text>
</comment>
<accession>A0AAW1VQM8</accession>
<proteinExistence type="inferred from homology"/>
<reference evidence="2 3" key="1">
    <citation type="journal article" date="2023" name="G3 (Bethesda)">
        <title>A chromosome-length genome assembly and annotation of blackberry (Rubus argutus, cv. 'Hillquist').</title>
        <authorList>
            <person name="Bruna T."/>
            <person name="Aryal R."/>
            <person name="Dudchenko O."/>
            <person name="Sargent D.J."/>
            <person name="Mead D."/>
            <person name="Buti M."/>
            <person name="Cavallini A."/>
            <person name="Hytonen T."/>
            <person name="Andres J."/>
            <person name="Pham M."/>
            <person name="Weisz D."/>
            <person name="Mascagni F."/>
            <person name="Usai G."/>
            <person name="Natali L."/>
            <person name="Bassil N."/>
            <person name="Fernandez G.E."/>
            <person name="Lomsadze A."/>
            <person name="Armour M."/>
            <person name="Olukolu B."/>
            <person name="Poorten T."/>
            <person name="Britton C."/>
            <person name="Davik J."/>
            <person name="Ashrafi H."/>
            <person name="Aiden E.L."/>
            <person name="Borodovsky M."/>
            <person name="Worthington M."/>
        </authorList>
    </citation>
    <scope>NUCLEOTIDE SEQUENCE [LARGE SCALE GENOMIC DNA]</scope>
    <source>
        <strain evidence="2">PI 553951</strain>
    </source>
</reference>
<organism evidence="2 3">
    <name type="scientific">Rubus argutus</name>
    <name type="common">Southern blackberry</name>
    <dbReference type="NCBI Taxonomy" id="59490"/>
    <lineage>
        <taxon>Eukaryota</taxon>
        <taxon>Viridiplantae</taxon>
        <taxon>Streptophyta</taxon>
        <taxon>Embryophyta</taxon>
        <taxon>Tracheophyta</taxon>
        <taxon>Spermatophyta</taxon>
        <taxon>Magnoliopsida</taxon>
        <taxon>eudicotyledons</taxon>
        <taxon>Gunneridae</taxon>
        <taxon>Pentapetalae</taxon>
        <taxon>rosids</taxon>
        <taxon>fabids</taxon>
        <taxon>Rosales</taxon>
        <taxon>Rosaceae</taxon>
        <taxon>Rosoideae</taxon>
        <taxon>Rosoideae incertae sedis</taxon>
        <taxon>Rubus</taxon>
    </lineage>
</organism>
<evidence type="ECO:0000256" key="1">
    <source>
        <dbReference type="ARBA" id="ARBA00006974"/>
    </source>
</evidence>
<gene>
    <name evidence="2" type="ORF">M0R45_002705</name>
</gene>
<dbReference type="Pfam" id="PF02519">
    <property type="entry name" value="Auxin_inducible"/>
    <property type="match status" value="1"/>
</dbReference>
<keyword evidence="3" id="KW-1185">Reference proteome</keyword>
<evidence type="ECO:0000313" key="3">
    <source>
        <dbReference type="Proteomes" id="UP001457282"/>
    </source>
</evidence>
<dbReference type="Proteomes" id="UP001457282">
    <property type="component" value="Unassembled WGS sequence"/>
</dbReference>
<dbReference type="AlphaFoldDB" id="A0AAW1VQM8"/>
<name>A0AAW1VQM8_RUBAR</name>